<dbReference type="EMBL" id="CAADRA010007336">
    <property type="protein sequence ID" value="VFU00439.1"/>
    <property type="molecule type" value="Genomic_DNA"/>
</dbReference>
<keyword evidence="3" id="KW-1185">Reference proteome</keyword>
<evidence type="ECO:0000313" key="2">
    <source>
        <dbReference type="EMBL" id="VFU00439.1"/>
    </source>
</evidence>
<evidence type="ECO:0000313" key="3">
    <source>
        <dbReference type="Proteomes" id="UP000332933"/>
    </source>
</evidence>
<dbReference type="EMBL" id="VJMH01007310">
    <property type="protein sequence ID" value="KAF0684208.1"/>
    <property type="molecule type" value="Genomic_DNA"/>
</dbReference>
<accession>A0A485LPQ9</accession>
<sequence>MTAGYSRSIILNMDVASFFYCMTPHRSITRNRIPGLKKNKKRITVALTTNAAGTSVLAGRQDRLYNEPLDVAMGWAKDAWMSVSNATERNCWDRTGIIDDDLTVFSARVANL</sequence>
<protein>
    <submittedName>
        <fullName evidence="2">Aste57867_23794 protein</fullName>
    </submittedName>
</protein>
<evidence type="ECO:0000313" key="1">
    <source>
        <dbReference type="EMBL" id="KAF0684208.1"/>
    </source>
</evidence>
<gene>
    <name evidence="2" type="primary">Aste57867_23794</name>
    <name evidence="1" type="ORF">As57867_023721</name>
    <name evidence="2" type="ORF">ASTE57867_23794</name>
</gene>
<dbReference type="AlphaFoldDB" id="A0A485LPQ9"/>
<organism evidence="2 3">
    <name type="scientific">Aphanomyces stellatus</name>
    <dbReference type="NCBI Taxonomy" id="120398"/>
    <lineage>
        <taxon>Eukaryota</taxon>
        <taxon>Sar</taxon>
        <taxon>Stramenopiles</taxon>
        <taxon>Oomycota</taxon>
        <taxon>Saprolegniomycetes</taxon>
        <taxon>Saprolegniales</taxon>
        <taxon>Verrucalvaceae</taxon>
        <taxon>Aphanomyces</taxon>
    </lineage>
</organism>
<proteinExistence type="predicted"/>
<reference evidence="2 3" key="1">
    <citation type="submission" date="2019-03" db="EMBL/GenBank/DDBJ databases">
        <authorList>
            <person name="Gaulin E."/>
            <person name="Dumas B."/>
        </authorList>
    </citation>
    <scope>NUCLEOTIDE SEQUENCE [LARGE SCALE GENOMIC DNA]</scope>
    <source>
        <strain evidence="2">CBS 568.67</strain>
    </source>
</reference>
<dbReference type="OrthoDB" id="76498at2759"/>
<dbReference type="Proteomes" id="UP000332933">
    <property type="component" value="Unassembled WGS sequence"/>
</dbReference>
<name>A0A485LPQ9_9STRA</name>
<reference evidence="1" key="2">
    <citation type="submission" date="2019-06" db="EMBL/GenBank/DDBJ databases">
        <title>Genomics analysis of Aphanomyces spp. identifies a new class of oomycete effector associated with host adaptation.</title>
        <authorList>
            <person name="Gaulin E."/>
        </authorList>
    </citation>
    <scope>NUCLEOTIDE SEQUENCE</scope>
    <source>
        <strain evidence="1">CBS 578.67</strain>
    </source>
</reference>